<dbReference type="PANTHER" id="PTHR24404:SF114">
    <property type="entry name" value="KLUMPFUSS, ISOFORM B-RELATED"/>
    <property type="match status" value="1"/>
</dbReference>
<evidence type="ECO:0000259" key="10">
    <source>
        <dbReference type="PROSITE" id="PS50157"/>
    </source>
</evidence>
<dbReference type="Proteomes" id="UP000515152">
    <property type="component" value="Chromosome 18"/>
</dbReference>
<dbReference type="GO" id="GO:0005634">
    <property type="term" value="C:nucleus"/>
    <property type="evidence" value="ECO:0007669"/>
    <property type="project" value="UniProtKB-SubCell"/>
</dbReference>
<dbReference type="GO" id="GO:0000978">
    <property type="term" value="F:RNA polymerase II cis-regulatory region sequence-specific DNA binding"/>
    <property type="evidence" value="ECO:0007669"/>
    <property type="project" value="TreeGrafter"/>
</dbReference>
<dbReference type="InterPro" id="IPR013087">
    <property type="entry name" value="Znf_C2H2_type"/>
</dbReference>
<gene>
    <name evidence="12" type="primary">LOC105908830</name>
</gene>
<feature type="region of interest" description="Disordered" evidence="9">
    <location>
        <begin position="245"/>
        <end position="369"/>
    </location>
</feature>
<evidence type="ECO:0000256" key="2">
    <source>
        <dbReference type="ARBA" id="ARBA00022723"/>
    </source>
</evidence>
<feature type="domain" description="C2H2-type" evidence="10">
    <location>
        <begin position="460"/>
        <end position="487"/>
    </location>
</feature>
<evidence type="ECO:0000256" key="3">
    <source>
        <dbReference type="ARBA" id="ARBA00022737"/>
    </source>
</evidence>
<reference evidence="12" key="1">
    <citation type="submission" date="2025-08" db="UniProtKB">
        <authorList>
            <consortium name="RefSeq"/>
        </authorList>
    </citation>
    <scope>IDENTIFICATION</scope>
</reference>
<comment type="subcellular location">
    <subcellularLocation>
        <location evidence="1">Nucleus</location>
    </subcellularLocation>
</comment>
<dbReference type="RefSeq" id="XP_012692847.2">
    <property type="nucleotide sequence ID" value="XM_012837393.3"/>
</dbReference>
<keyword evidence="4 8" id="KW-0863">Zinc-finger</keyword>
<evidence type="ECO:0000256" key="9">
    <source>
        <dbReference type="SAM" id="MobiDB-lite"/>
    </source>
</evidence>
<dbReference type="AlphaFoldDB" id="A0A6P3W9J7"/>
<dbReference type="Gene3D" id="3.30.160.60">
    <property type="entry name" value="Classic Zinc Finger"/>
    <property type="match status" value="3"/>
</dbReference>
<dbReference type="InterPro" id="IPR036236">
    <property type="entry name" value="Znf_C2H2_sf"/>
</dbReference>
<dbReference type="PANTHER" id="PTHR24404">
    <property type="entry name" value="ZINC FINGER PROTEIN"/>
    <property type="match status" value="1"/>
</dbReference>
<keyword evidence="11" id="KW-1185">Reference proteome</keyword>
<dbReference type="GO" id="GO:0008270">
    <property type="term" value="F:zinc ion binding"/>
    <property type="evidence" value="ECO:0007669"/>
    <property type="project" value="UniProtKB-KW"/>
</dbReference>
<protein>
    <submittedName>
        <fullName evidence="12">Zinc finger protein 777-like</fullName>
    </submittedName>
</protein>
<keyword evidence="5" id="KW-0862">Zinc</keyword>
<dbReference type="PROSITE" id="PS00028">
    <property type="entry name" value="ZINC_FINGER_C2H2_1"/>
    <property type="match status" value="3"/>
</dbReference>
<keyword evidence="2" id="KW-0479">Metal-binding</keyword>
<evidence type="ECO:0000313" key="12">
    <source>
        <dbReference type="RefSeq" id="XP_012692847.2"/>
    </source>
</evidence>
<dbReference type="FunFam" id="3.30.160.60:FF:002075">
    <property type="entry name" value="zinc finger protein 646"/>
    <property type="match status" value="1"/>
</dbReference>
<keyword evidence="6" id="KW-0238">DNA-binding</keyword>
<dbReference type="GO" id="GO:0006357">
    <property type="term" value="P:regulation of transcription by RNA polymerase II"/>
    <property type="evidence" value="ECO:0007669"/>
    <property type="project" value="TreeGrafter"/>
</dbReference>
<dbReference type="PROSITE" id="PS50157">
    <property type="entry name" value="ZINC_FINGER_C2H2_2"/>
    <property type="match status" value="3"/>
</dbReference>
<proteinExistence type="predicted"/>
<dbReference type="Pfam" id="PF13465">
    <property type="entry name" value="zf-H2C2_2"/>
    <property type="match status" value="1"/>
</dbReference>
<feature type="compositionally biased region" description="Polar residues" evidence="9">
    <location>
        <begin position="341"/>
        <end position="365"/>
    </location>
</feature>
<dbReference type="OrthoDB" id="6077919at2759"/>
<dbReference type="FunFam" id="3.30.160.60:FF:002343">
    <property type="entry name" value="Zinc finger protein 33A"/>
    <property type="match status" value="1"/>
</dbReference>
<accession>A0A6P3W9J7</accession>
<dbReference type="KEGG" id="char:105908830"/>
<dbReference type="SMART" id="SM00355">
    <property type="entry name" value="ZnF_C2H2"/>
    <property type="match status" value="3"/>
</dbReference>
<evidence type="ECO:0000313" key="11">
    <source>
        <dbReference type="Proteomes" id="UP000515152"/>
    </source>
</evidence>
<evidence type="ECO:0000256" key="1">
    <source>
        <dbReference type="ARBA" id="ARBA00004123"/>
    </source>
</evidence>
<dbReference type="GO" id="GO:0003700">
    <property type="term" value="F:DNA-binding transcription factor activity"/>
    <property type="evidence" value="ECO:0007669"/>
    <property type="project" value="TreeGrafter"/>
</dbReference>
<dbReference type="InterPro" id="IPR050589">
    <property type="entry name" value="Ikaros_C2H2-ZF"/>
</dbReference>
<keyword evidence="3" id="KW-0677">Repeat</keyword>
<evidence type="ECO:0000256" key="6">
    <source>
        <dbReference type="ARBA" id="ARBA00023125"/>
    </source>
</evidence>
<organism evidence="11 12">
    <name type="scientific">Clupea harengus</name>
    <name type="common">Atlantic herring</name>
    <dbReference type="NCBI Taxonomy" id="7950"/>
    <lineage>
        <taxon>Eukaryota</taxon>
        <taxon>Metazoa</taxon>
        <taxon>Chordata</taxon>
        <taxon>Craniata</taxon>
        <taxon>Vertebrata</taxon>
        <taxon>Euteleostomi</taxon>
        <taxon>Actinopterygii</taxon>
        <taxon>Neopterygii</taxon>
        <taxon>Teleostei</taxon>
        <taxon>Clupei</taxon>
        <taxon>Clupeiformes</taxon>
        <taxon>Clupeoidei</taxon>
        <taxon>Clupeidae</taxon>
        <taxon>Clupea</taxon>
    </lineage>
</organism>
<feature type="domain" description="C2H2-type" evidence="10">
    <location>
        <begin position="404"/>
        <end position="431"/>
    </location>
</feature>
<dbReference type="Pfam" id="PF00096">
    <property type="entry name" value="zf-C2H2"/>
    <property type="match status" value="1"/>
</dbReference>
<name>A0A6P3W9J7_CLUHA</name>
<dbReference type="GeneID" id="105908830"/>
<sequence length="512" mass="56076">MASATYTVDNLLQTHVRCILDVVVNVLVEEMTDMFRTCLLLEQRGASHAGNGQAFTDPADIHDRLRRSLKPIRNSGPSPGCDDQLSTAMRTPTPSISRRASNYVLPSCSTAQDVEVADSEIMVDSPVVFEMIASEAGDLFLELTSGEDKQAVQRGLLEQETQVSPTLHTRTEYKAEIKQEEKPTPLSISKELVLLSGCVGQSRLADSTPPTEVSVSSLGTFPLKMEVATSPSIRRLNYSRGAYVADTVDSTPPQPTIPDGHLASPTDSGQSFDPASAIIEGPEEVGKHSVQSWLSGPKPNTRRRLSAPRDEEVEVDTESVVGRTGGDGGSLPLPSDCLSPQRASLSPQRASLSPQRASPSPQRASLSPEHASLFPQRASLPLPSCSVELDRLPPRLIQKRKTMHICPECGKVFGRSKTLCKHRRFHSGEKPFHCPRCPSRFIMRKSLRRHLRRHTGEKPYECPQCGKAFRLRKGLEKHMQSHTGTRSLNAATMAGALGGLMTLRRHMGRCQQ</sequence>
<evidence type="ECO:0000256" key="8">
    <source>
        <dbReference type="PROSITE-ProRule" id="PRU00042"/>
    </source>
</evidence>
<feature type="domain" description="C2H2-type" evidence="10">
    <location>
        <begin position="432"/>
        <end position="459"/>
    </location>
</feature>
<evidence type="ECO:0000256" key="7">
    <source>
        <dbReference type="ARBA" id="ARBA00023242"/>
    </source>
</evidence>
<dbReference type="SUPFAM" id="SSF57667">
    <property type="entry name" value="beta-beta-alpha zinc fingers"/>
    <property type="match status" value="2"/>
</dbReference>
<evidence type="ECO:0000256" key="5">
    <source>
        <dbReference type="ARBA" id="ARBA00022833"/>
    </source>
</evidence>
<evidence type="ECO:0000256" key="4">
    <source>
        <dbReference type="ARBA" id="ARBA00022771"/>
    </source>
</evidence>
<keyword evidence="7" id="KW-0539">Nucleus</keyword>